<evidence type="ECO:0000313" key="9">
    <source>
        <dbReference type="EMBL" id="QCI21249.1"/>
    </source>
</evidence>
<dbReference type="EC" id="5.4.2.7" evidence="6 7"/>
<dbReference type="Proteomes" id="UP000298738">
    <property type="component" value="Chromosome"/>
</dbReference>
<dbReference type="InterPro" id="IPR006124">
    <property type="entry name" value="Metalloenzyme"/>
</dbReference>
<dbReference type="InterPro" id="IPR017850">
    <property type="entry name" value="Alkaline_phosphatase_core_sf"/>
</dbReference>
<protein>
    <recommendedName>
        <fullName evidence="6 7">Phosphopentomutase</fullName>
        <ecNumber evidence="6 7">5.4.2.7</ecNumber>
    </recommendedName>
    <alternativeName>
        <fullName evidence="6">Phosphodeoxyribomutase</fullName>
    </alternativeName>
</protein>
<dbReference type="CDD" id="cd16009">
    <property type="entry name" value="PPM"/>
    <property type="match status" value="1"/>
</dbReference>
<comment type="catalytic activity">
    <reaction evidence="6">
        <text>2-deoxy-alpha-D-ribose 1-phosphate = 2-deoxy-D-ribose 5-phosphate</text>
        <dbReference type="Rhea" id="RHEA:27658"/>
        <dbReference type="ChEBI" id="CHEBI:57259"/>
        <dbReference type="ChEBI" id="CHEBI:62877"/>
        <dbReference type="EC" id="5.4.2.7"/>
    </reaction>
</comment>
<dbReference type="PANTHER" id="PTHR21110:SF0">
    <property type="entry name" value="PHOSPHOPENTOMUTASE"/>
    <property type="match status" value="1"/>
</dbReference>
<keyword evidence="3 6" id="KW-0479">Metal-binding</keyword>
<proteinExistence type="inferred from homology"/>
<feature type="binding site" evidence="6">
    <location>
        <position position="307"/>
    </location>
    <ligand>
        <name>Mn(2+)</name>
        <dbReference type="ChEBI" id="CHEBI:29035"/>
        <label>2</label>
    </ligand>
</feature>
<organism evidence="9 10">
    <name type="scientific">Buchnera aphidicola</name>
    <name type="common">Hyperomyzus lactucae</name>
    <dbReference type="NCBI Taxonomy" id="1241860"/>
    <lineage>
        <taxon>Bacteria</taxon>
        <taxon>Pseudomonadati</taxon>
        <taxon>Pseudomonadota</taxon>
        <taxon>Gammaproteobacteria</taxon>
        <taxon>Enterobacterales</taxon>
        <taxon>Erwiniaceae</taxon>
        <taxon>Buchnera</taxon>
    </lineage>
</organism>
<dbReference type="OrthoDB" id="9769930at2"/>
<gene>
    <name evidence="6" type="primary">deoB</name>
    <name evidence="9" type="ORF">D9V68_02770</name>
</gene>
<accession>A0A4D6XYW5</accession>
<dbReference type="Gene3D" id="3.40.720.10">
    <property type="entry name" value="Alkaline Phosphatase, subunit A"/>
    <property type="match status" value="1"/>
</dbReference>
<feature type="binding site" evidence="6">
    <location>
        <position position="10"/>
    </location>
    <ligand>
        <name>Mn(2+)</name>
        <dbReference type="ChEBI" id="CHEBI:29035"/>
        <label>1</label>
    </ligand>
</feature>
<evidence type="ECO:0000256" key="2">
    <source>
        <dbReference type="ARBA" id="ARBA00022490"/>
    </source>
</evidence>
<dbReference type="GO" id="GO:0006015">
    <property type="term" value="P:5-phosphoribose 1-diphosphate biosynthetic process"/>
    <property type="evidence" value="ECO:0007669"/>
    <property type="project" value="UniProtKB-UniPathway"/>
</dbReference>
<evidence type="ECO:0000259" key="8">
    <source>
        <dbReference type="Pfam" id="PF01676"/>
    </source>
</evidence>
<feature type="binding site" evidence="6">
    <location>
        <position position="349"/>
    </location>
    <ligand>
        <name>Mn(2+)</name>
        <dbReference type="ChEBI" id="CHEBI:29035"/>
        <label>1</label>
    </ligand>
</feature>
<dbReference type="GO" id="GO:0030145">
    <property type="term" value="F:manganese ion binding"/>
    <property type="evidence" value="ECO:0007669"/>
    <property type="project" value="UniProtKB-UniRule"/>
</dbReference>
<dbReference type="GO" id="GO:0000287">
    <property type="term" value="F:magnesium ion binding"/>
    <property type="evidence" value="ECO:0007669"/>
    <property type="project" value="UniProtKB-UniRule"/>
</dbReference>
<feature type="binding site" evidence="6">
    <location>
        <position position="348"/>
    </location>
    <ligand>
        <name>Mn(2+)</name>
        <dbReference type="ChEBI" id="CHEBI:29035"/>
        <label>1</label>
    </ligand>
</feature>
<evidence type="ECO:0000256" key="4">
    <source>
        <dbReference type="ARBA" id="ARBA00023211"/>
    </source>
</evidence>
<dbReference type="Gene3D" id="3.30.70.1250">
    <property type="entry name" value="Phosphopentomutase"/>
    <property type="match status" value="1"/>
</dbReference>
<feature type="binding site" evidence="6">
    <location>
        <position position="312"/>
    </location>
    <ligand>
        <name>Mn(2+)</name>
        <dbReference type="ChEBI" id="CHEBI:29035"/>
        <label>2</label>
    </ligand>
</feature>
<evidence type="ECO:0000256" key="5">
    <source>
        <dbReference type="ARBA" id="ARBA00023235"/>
    </source>
</evidence>
<dbReference type="HAMAP" id="MF_00740">
    <property type="entry name" value="Phosphopentomut"/>
    <property type="match status" value="1"/>
</dbReference>
<dbReference type="FunFam" id="3.30.70.1250:FF:000001">
    <property type="entry name" value="Phosphopentomutase"/>
    <property type="match status" value="1"/>
</dbReference>
<dbReference type="SUPFAM" id="SSF143856">
    <property type="entry name" value="DeoB insert domain-like"/>
    <property type="match status" value="1"/>
</dbReference>
<comment type="catalytic activity">
    <reaction evidence="6">
        <text>alpha-D-ribose 1-phosphate = D-ribose 5-phosphate</text>
        <dbReference type="Rhea" id="RHEA:18793"/>
        <dbReference type="ChEBI" id="CHEBI:57720"/>
        <dbReference type="ChEBI" id="CHEBI:78346"/>
        <dbReference type="EC" id="5.4.2.7"/>
    </reaction>
</comment>
<dbReference type="NCBIfam" id="NF003766">
    <property type="entry name" value="PRK05362.1"/>
    <property type="match status" value="1"/>
</dbReference>
<feature type="binding site" evidence="6">
    <location>
        <position position="360"/>
    </location>
    <ligand>
        <name>Mn(2+)</name>
        <dbReference type="ChEBI" id="CHEBI:29035"/>
        <label>2</label>
    </ligand>
</feature>
<evidence type="ECO:0000256" key="7">
    <source>
        <dbReference type="NCBIfam" id="TIGR01696"/>
    </source>
</evidence>
<dbReference type="EMBL" id="CP034876">
    <property type="protein sequence ID" value="QCI21249.1"/>
    <property type="molecule type" value="Genomic_DNA"/>
</dbReference>
<reference evidence="9 10" key="1">
    <citation type="submission" date="2018-12" db="EMBL/GenBank/DDBJ databases">
        <authorList>
            <person name="Chong R.A."/>
        </authorList>
    </citation>
    <scope>NUCLEOTIDE SEQUENCE [LARGE SCALE GENOMIC DNA]</scope>
    <source>
        <strain evidence="9 10">Hla</strain>
    </source>
</reference>
<comment type="similarity">
    <text evidence="1 6">Belongs to the phosphopentomutase family.</text>
</comment>
<dbReference type="GO" id="GO:0008973">
    <property type="term" value="F:phosphopentomutase activity"/>
    <property type="evidence" value="ECO:0007669"/>
    <property type="project" value="UniProtKB-UniRule"/>
</dbReference>
<dbReference type="GO" id="GO:0006018">
    <property type="term" value="P:2-deoxyribose 1-phosphate catabolic process"/>
    <property type="evidence" value="ECO:0007669"/>
    <property type="project" value="UniProtKB-UniRule"/>
</dbReference>
<dbReference type="Pfam" id="PF01676">
    <property type="entry name" value="Metalloenzyme"/>
    <property type="match status" value="1"/>
</dbReference>
<dbReference type="InterPro" id="IPR024052">
    <property type="entry name" value="Phosphopentomutase_DeoB_cap_sf"/>
</dbReference>
<dbReference type="SUPFAM" id="SSF53649">
    <property type="entry name" value="Alkaline phosphatase-like"/>
    <property type="match status" value="1"/>
</dbReference>
<dbReference type="GO" id="GO:0043094">
    <property type="term" value="P:metabolic compound salvage"/>
    <property type="evidence" value="ECO:0007669"/>
    <property type="project" value="UniProtKB-UniRule"/>
</dbReference>
<dbReference type="PIRSF" id="PIRSF001491">
    <property type="entry name" value="Ppentomutase"/>
    <property type="match status" value="1"/>
</dbReference>
<keyword evidence="2 6" id="KW-0963">Cytoplasm</keyword>
<dbReference type="RefSeq" id="WP_158358120.1">
    <property type="nucleotide sequence ID" value="NZ_CP034876.1"/>
</dbReference>
<comment type="pathway">
    <text evidence="6">Carbohydrate degradation; 2-deoxy-D-ribose 1-phosphate degradation; D-glyceraldehyde 3-phosphate and acetaldehyde from 2-deoxy-alpha-D-ribose 1-phosphate: step 1/2.</text>
</comment>
<evidence type="ECO:0000313" key="10">
    <source>
        <dbReference type="Proteomes" id="UP000298738"/>
    </source>
</evidence>
<dbReference type="GO" id="GO:0009117">
    <property type="term" value="P:nucleotide metabolic process"/>
    <property type="evidence" value="ECO:0007669"/>
    <property type="project" value="UniProtKB-UniRule"/>
</dbReference>
<keyword evidence="4 6" id="KW-0464">Manganese</keyword>
<reference evidence="9 10" key="2">
    <citation type="submission" date="2019-05" db="EMBL/GenBank/DDBJ databases">
        <title>Genome evolution of the obligate endosymbiont Buchnera aphidicola.</title>
        <authorList>
            <person name="Moran N.A."/>
        </authorList>
    </citation>
    <scope>NUCLEOTIDE SEQUENCE [LARGE SCALE GENOMIC DNA]</scope>
    <source>
        <strain evidence="9 10">Hla</strain>
    </source>
</reference>
<sequence length="414" mass="46609">MKRVFLIVLDSFGIGSSPDAYKFNDVGSNTFGHIVEKCFLGEANIKRKGSLYIPNLVKLGIINATKESTGEYPLGYDGNLNVIASYGFASEISSGKDTTSGHWEIAGVPVLDDWFYFHKKYNSVPDNLLEKILQITKLTGFIGNCHASGTDIIQDLGEEHIKTRKPILYTSSDSVIQIACHEDFFGLLDLYKLCNTIRCILDQYKYKVARVIARPFIGKNKYNFERTGNRRDFSIRPFSTTVMKKLIEEKQGKVIAIGKVSDIYAGVGISKNIKSTGLNELCNTTIHEMKLATEDNTMIFTNLVDFDSSWGHRRDVSGYARGLEFFDQRLSEIIDLVKKNDLLILTADHGCDPTWKGTDHTRENVPVLIYSPGIKTNFLGHRKTYSDIGQTIAKYFLLSDMLYGENMLESSINY</sequence>
<dbReference type="UniPathway" id="UPA00087">
    <property type="reaction ID" value="UER00173"/>
</dbReference>
<comment type="subcellular location">
    <subcellularLocation>
        <location evidence="6">Cytoplasm</location>
    </subcellularLocation>
</comment>
<dbReference type="GO" id="GO:0005829">
    <property type="term" value="C:cytosol"/>
    <property type="evidence" value="ECO:0007669"/>
    <property type="project" value="TreeGrafter"/>
</dbReference>
<comment type="function">
    <text evidence="6">Isomerase that catalyzes the conversion of deoxy-ribose 1-phosphate (dRib-1-P) and ribose 1-phosphate (Rib-1-P) to deoxy-ribose 5-phosphate (dRib-5-P) and ribose 5-phosphate (Rib-5-P), respectively.</text>
</comment>
<feature type="domain" description="Metalloenzyme" evidence="8">
    <location>
        <begin position="2"/>
        <end position="399"/>
    </location>
</feature>
<dbReference type="AlphaFoldDB" id="A0A4D6XYW5"/>
<dbReference type="InterPro" id="IPR010045">
    <property type="entry name" value="DeoB"/>
</dbReference>
<evidence type="ECO:0000256" key="6">
    <source>
        <dbReference type="HAMAP-Rule" id="MF_00740"/>
    </source>
</evidence>
<evidence type="ECO:0000256" key="3">
    <source>
        <dbReference type="ARBA" id="ARBA00022723"/>
    </source>
</evidence>
<comment type="cofactor">
    <cofactor evidence="6">
        <name>Mn(2+)</name>
        <dbReference type="ChEBI" id="CHEBI:29035"/>
    </cofactor>
    <text evidence="6">Binds 2 manganese ions.</text>
</comment>
<dbReference type="NCBIfam" id="TIGR01696">
    <property type="entry name" value="deoB"/>
    <property type="match status" value="1"/>
</dbReference>
<dbReference type="PANTHER" id="PTHR21110">
    <property type="entry name" value="PHOSPHOPENTOMUTASE"/>
    <property type="match status" value="1"/>
</dbReference>
<evidence type="ECO:0000256" key="1">
    <source>
        <dbReference type="ARBA" id="ARBA00010373"/>
    </source>
</evidence>
<name>A0A4D6XYW5_9GAMM</name>
<keyword evidence="5 6" id="KW-0413">Isomerase</keyword>